<feature type="non-terminal residue" evidence="1">
    <location>
        <position position="126"/>
    </location>
</feature>
<reference evidence="1" key="1">
    <citation type="submission" date="2018-05" db="EMBL/GenBank/DDBJ databases">
        <authorList>
            <person name="Lanie J.A."/>
            <person name="Ng W.-L."/>
            <person name="Kazmierczak K.M."/>
            <person name="Andrzejewski T.M."/>
            <person name="Davidsen T.M."/>
            <person name="Wayne K.J."/>
            <person name="Tettelin H."/>
            <person name="Glass J.I."/>
            <person name="Rusch D."/>
            <person name="Podicherti R."/>
            <person name="Tsui H.-C.T."/>
            <person name="Winkler M.E."/>
        </authorList>
    </citation>
    <scope>NUCLEOTIDE SEQUENCE</scope>
</reference>
<feature type="non-terminal residue" evidence="1">
    <location>
        <position position="1"/>
    </location>
</feature>
<evidence type="ECO:0008006" key="2">
    <source>
        <dbReference type="Google" id="ProtNLM"/>
    </source>
</evidence>
<organism evidence="1">
    <name type="scientific">marine metagenome</name>
    <dbReference type="NCBI Taxonomy" id="408172"/>
    <lineage>
        <taxon>unclassified sequences</taxon>
        <taxon>metagenomes</taxon>
        <taxon>ecological metagenomes</taxon>
    </lineage>
</organism>
<accession>A0A383BIQ4</accession>
<protein>
    <recommendedName>
        <fullName evidence="2">Amidohydrolase-related domain-containing protein</fullName>
    </recommendedName>
</protein>
<name>A0A383BIQ4_9ZZZZ</name>
<proteinExistence type="predicted"/>
<gene>
    <name evidence="1" type="ORF">METZ01_LOCUS472527</name>
</gene>
<dbReference type="EMBL" id="UINC01200676">
    <property type="protein sequence ID" value="SVE19673.1"/>
    <property type="molecule type" value="Genomic_DNA"/>
</dbReference>
<sequence length="126" mass="14174">VHFGFPFKNVDRAYLNTFTALFLVSPCVRINYYIDEYAHRASVADILLVSFCGLCEMKEVKGVIDTHTHIFPPHQIENRQQLLETDKGFAEIYGDPKARLADAAQLLEIIDDVFFCGAVAAGFAFL</sequence>
<evidence type="ECO:0000313" key="1">
    <source>
        <dbReference type="EMBL" id="SVE19673.1"/>
    </source>
</evidence>
<dbReference type="AlphaFoldDB" id="A0A383BIQ4"/>